<feature type="transmembrane region" description="Helical" evidence="2">
    <location>
        <begin position="215"/>
        <end position="237"/>
    </location>
</feature>
<feature type="transmembrane region" description="Helical" evidence="2">
    <location>
        <begin position="269"/>
        <end position="289"/>
    </location>
</feature>
<reference evidence="3 4" key="1">
    <citation type="journal article" date="2008" name="Proc. Natl. Acad. Sci. U.S.A.">
        <title>Whole-genome comparison of disease and carriage strains provides insights into virulence evolution in Neisseria meningitidis.</title>
        <authorList>
            <person name="Schoen C."/>
            <person name="Blom J."/>
            <person name="Claus H."/>
            <person name="Schramm-Glueck A."/>
            <person name="Brandt P."/>
            <person name="Mueller T."/>
            <person name="Goesmann A."/>
            <person name="Joseph B."/>
            <person name="Konietzny S."/>
            <person name="Kurzai O."/>
            <person name="Schmitt C."/>
            <person name="Friedrich T."/>
            <person name="Linke B."/>
            <person name="Vogel U."/>
            <person name="Frosch M."/>
        </authorList>
    </citation>
    <scope>NUCLEOTIDE SEQUENCE [LARGE SCALE GENOMIC DNA]</scope>
    <source>
        <strain evidence="4">alpha14</strain>
    </source>
</reference>
<dbReference type="HOGENOM" id="CLU_935769_0_0_4"/>
<proteinExistence type="predicted"/>
<dbReference type="PANTHER" id="PTHR36838">
    <property type="entry name" value="AUXIN EFFLUX CARRIER FAMILY PROTEIN"/>
    <property type="match status" value="1"/>
</dbReference>
<feature type="transmembrane region" description="Helical" evidence="2">
    <location>
        <begin position="173"/>
        <end position="194"/>
    </location>
</feature>
<accession>C6S945</accession>
<feature type="transmembrane region" description="Helical" evidence="2">
    <location>
        <begin position="145"/>
        <end position="167"/>
    </location>
</feature>
<evidence type="ECO:0000256" key="1">
    <source>
        <dbReference type="ARBA" id="ARBA00022448"/>
    </source>
</evidence>
<feature type="transmembrane region" description="Helical" evidence="2">
    <location>
        <begin position="111"/>
        <end position="133"/>
    </location>
</feature>
<evidence type="ECO:0000313" key="3">
    <source>
        <dbReference type="EMBL" id="CBA08115.1"/>
    </source>
</evidence>
<keyword evidence="2" id="KW-0812">Transmembrane</keyword>
<feature type="transmembrane region" description="Helical" evidence="2">
    <location>
        <begin position="86"/>
        <end position="105"/>
    </location>
</feature>
<dbReference type="PANTHER" id="PTHR36838:SF3">
    <property type="entry name" value="TRANSPORTER AUXIN EFFLUX CARRIER EC FAMILY"/>
    <property type="match status" value="1"/>
</dbReference>
<gene>
    <name evidence="3" type="ordered locus">NMO_1783</name>
</gene>
<keyword evidence="1" id="KW-0813">Transport</keyword>
<keyword evidence="2" id="KW-1133">Transmembrane helix</keyword>
<name>C6S945_NEIML</name>
<keyword evidence="2" id="KW-0472">Membrane</keyword>
<organism evidence="3 4">
    <name type="scientific">Neisseria meningitidis (strain alpha14)</name>
    <dbReference type="NCBI Taxonomy" id="662598"/>
    <lineage>
        <taxon>Bacteria</taxon>
        <taxon>Pseudomonadati</taxon>
        <taxon>Pseudomonadota</taxon>
        <taxon>Betaproteobacteria</taxon>
        <taxon>Neisseriales</taxon>
        <taxon>Neisseriaceae</taxon>
        <taxon>Neisseria</taxon>
    </lineage>
</organism>
<protein>
    <submittedName>
        <fullName evidence="3">Putative permease</fullName>
    </submittedName>
</protein>
<evidence type="ECO:0000256" key="2">
    <source>
        <dbReference type="SAM" id="Phobius"/>
    </source>
</evidence>
<dbReference type="EMBL" id="AM889136">
    <property type="protein sequence ID" value="CBA08115.1"/>
    <property type="molecule type" value="Genomic_DNA"/>
</dbReference>
<feature type="transmembrane region" description="Helical" evidence="2">
    <location>
        <begin position="56"/>
        <end position="74"/>
    </location>
</feature>
<dbReference type="AlphaFoldDB" id="C6S945"/>
<dbReference type="KEGG" id="nmi:NMO_1783"/>
<evidence type="ECO:0000313" key="4">
    <source>
        <dbReference type="Proteomes" id="UP000002054"/>
    </source>
</evidence>
<dbReference type="Proteomes" id="UP000002054">
    <property type="component" value="Chromosome"/>
</dbReference>
<sequence>MIMSFSIALPLVYLFIGILIGKTPFRKIKGTFSVILSRWIIPFVIVYNITTYRDGMQYVMLWMIISMGLIILIGKRVDKDPVWNLCLCYLNIGWLGLPIVATLFGDEAAQVLISAYVGSSLFGNSVGVGLLLNNSNFISGLKKTLKSPPVVALVIGVSGIPLGHFVADYFGEVYFFSKMAMGILGMVILGIWLAEIKLNLNDLKKSIKPFLIKNILFIGIVFLFIQIAAYFDLKLIIENQKTLYLIPLLPPAANIIVLETAYLKTGRSASMIAYGTIFSLIAISIYILLVQI</sequence>
<feature type="transmembrane region" description="Helical" evidence="2">
    <location>
        <begin position="32"/>
        <end position="50"/>
    </location>
</feature>
<feature type="transmembrane region" description="Helical" evidence="2">
    <location>
        <begin position="6"/>
        <end position="25"/>
    </location>
</feature>